<dbReference type="RefSeq" id="WP_136437004.1">
    <property type="nucleotide sequence ID" value="NZ_JBHSNS010000002.1"/>
</dbReference>
<organism evidence="3 4">
    <name type="scientific">Nocardioides vastitatis</name>
    <dbReference type="NCBI Taxonomy" id="2568655"/>
    <lineage>
        <taxon>Bacteria</taxon>
        <taxon>Bacillati</taxon>
        <taxon>Actinomycetota</taxon>
        <taxon>Actinomycetes</taxon>
        <taxon>Propionibacteriales</taxon>
        <taxon>Nocardioidaceae</taxon>
        <taxon>Nocardioides</taxon>
    </lineage>
</organism>
<keyword evidence="2" id="KW-1133">Transmembrane helix</keyword>
<feature type="region of interest" description="Disordered" evidence="1">
    <location>
        <begin position="88"/>
        <end position="109"/>
    </location>
</feature>
<evidence type="ECO:0000313" key="3">
    <source>
        <dbReference type="EMBL" id="MFC5728598.1"/>
    </source>
</evidence>
<reference evidence="4" key="1">
    <citation type="journal article" date="2019" name="Int. J. Syst. Evol. Microbiol.">
        <title>The Global Catalogue of Microorganisms (GCM) 10K type strain sequencing project: providing services to taxonomists for standard genome sequencing and annotation.</title>
        <authorList>
            <consortium name="The Broad Institute Genomics Platform"/>
            <consortium name="The Broad Institute Genome Sequencing Center for Infectious Disease"/>
            <person name="Wu L."/>
            <person name="Ma J."/>
        </authorList>
    </citation>
    <scope>NUCLEOTIDE SEQUENCE [LARGE SCALE GENOMIC DNA]</scope>
    <source>
        <strain evidence="4">YIM 94188</strain>
    </source>
</reference>
<sequence length="109" mass="11586">MGAGKRAGNKQRARFRVDLLLLAVGITFAIVAWGYLVFAAIDFGATARHEGDGAAWLFLALASLGAMLCLFLGFMLAVRFARTVGLSAPVEPKPKRNPDAPKGGKRAAR</sequence>
<dbReference type="EMBL" id="JBHSNS010000002">
    <property type="protein sequence ID" value="MFC5728598.1"/>
    <property type="molecule type" value="Genomic_DNA"/>
</dbReference>
<proteinExistence type="predicted"/>
<name>A0ABW0ZHN9_9ACTN</name>
<feature type="transmembrane region" description="Helical" evidence="2">
    <location>
        <begin position="20"/>
        <end position="41"/>
    </location>
</feature>
<keyword evidence="2" id="KW-0812">Transmembrane</keyword>
<keyword evidence="4" id="KW-1185">Reference proteome</keyword>
<dbReference type="Proteomes" id="UP001596072">
    <property type="component" value="Unassembled WGS sequence"/>
</dbReference>
<comment type="caution">
    <text evidence="3">The sequence shown here is derived from an EMBL/GenBank/DDBJ whole genome shotgun (WGS) entry which is preliminary data.</text>
</comment>
<accession>A0ABW0ZHN9</accession>
<gene>
    <name evidence="3" type="ORF">ACFPQB_06680</name>
</gene>
<feature type="transmembrane region" description="Helical" evidence="2">
    <location>
        <begin position="53"/>
        <end position="78"/>
    </location>
</feature>
<protein>
    <submittedName>
        <fullName evidence="3">Uncharacterized protein</fullName>
    </submittedName>
</protein>
<evidence type="ECO:0000313" key="4">
    <source>
        <dbReference type="Proteomes" id="UP001596072"/>
    </source>
</evidence>
<evidence type="ECO:0000256" key="1">
    <source>
        <dbReference type="SAM" id="MobiDB-lite"/>
    </source>
</evidence>
<evidence type="ECO:0000256" key="2">
    <source>
        <dbReference type="SAM" id="Phobius"/>
    </source>
</evidence>
<keyword evidence="2" id="KW-0472">Membrane</keyword>